<dbReference type="GO" id="GO:0000976">
    <property type="term" value="F:transcription cis-regulatory region binding"/>
    <property type="evidence" value="ECO:0007669"/>
    <property type="project" value="TreeGrafter"/>
</dbReference>
<dbReference type="Pfam" id="PF12833">
    <property type="entry name" value="HTH_18"/>
    <property type="match status" value="1"/>
</dbReference>
<sequence length="341" mass="37747">MKPLARYASLNRYIELCQSVGVDAAALMREVGLNPAGLSVQDQWASAAAIVRLLANSAAASGRDDFGLRLAELRRLSNLGPLSLVIREEPDVRSALEVLIRYEHTYNEALRIRLTEASGLATLRIGLDLGETVDSRQSIELAVGATHQILRGFLGSRWQPVTVGFTHPAPADTSTYRRIFGNTVEFEYETTGIVFYANDLNAPNQLSDELLRPYARQLLDALPASTETTALDRTRELIEVLLPTGRCSVEQVARSLGVDRRTVHRQLAASGETFTSVLNSVRISFAERFVTNPRYSLTEVALLLGFSTPGSFTRWFRSQFDQTPSEWRAVQIGFREGSGTR</sequence>
<dbReference type="InterPro" id="IPR032687">
    <property type="entry name" value="AraC-type_N"/>
</dbReference>
<evidence type="ECO:0000259" key="4">
    <source>
        <dbReference type="PROSITE" id="PS01124"/>
    </source>
</evidence>
<feature type="domain" description="HTH araC/xylS-type" evidence="4">
    <location>
        <begin position="232"/>
        <end position="330"/>
    </location>
</feature>
<dbReference type="Gene3D" id="1.10.10.60">
    <property type="entry name" value="Homeodomain-like"/>
    <property type="match status" value="1"/>
</dbReference>
<dbReference type="InterPro" id="IPR009057">
    <property type="entry name" value="Homeodomain-like_sf"/>
</dbReference>
<dbReference type="GO" id="GO:0003700">
    <property type="term" value="F:DNA-binding transcription factor activity"/>
    <property type="evidence" value="ECO:0007669"/>
    <property type="project" value="InterPro"/>
</dbReference>
<organism evidence="5 6">
    <name type="scientific">Rhodococcus tukisamuensis</name>
    <dbReference type="NCBI Taxonomy" id="168276"/>
    <lineage>
        <taxon>Bacteria</taxon>
        <taxon>Bacillati</taxon>
        <taxon>Actinomycetota</taxon>
        <taxon>Actinomycetes</taxon>
        <taxon>Mycobacteriales</taxon>
        <taxon>Nocardiaceae</taxon>
        <taxon>Rhodococcus</taxon>
    </lineage>
</organism>
<dbReference type="InterPro" id="IPR020449">
    <property type="entry name" value="Tscrpt_reg_AraC-type_HTH"/>
</dbReference>
<dbReference type="STRING" id="168276.SAMN05444580_1175"/>
<dbReference type="PANTHER" id="PTHR47894">
    <property type="entry name" value="HTH-TYPE TRANSCRIPTIONAL REGULATOR GADX"/>
    <property type="match status" value="1"/>
</dbReference>
<name>A0A1G7CV11_9NOCA</name>
<dbReference type="Proteomes" id="UP000199417">
    <property type="component" value="Unassembled WGS sequence"/>
</dbReference>
<dbReference type="RefSeq" id="WP_072846971.1">
    <property type="nucleotide sequence ID" value="NZ_FNAB01000017.1"/>
</dbReference>
<evidence type="ECO:0000313" key="6">
    <source>
        <dbReference type="Proteomes" id="UP000199417"/>
    </source>
</evidence>
<dbReference type="EMBL" id="FNAB01000017">
    <property type="protein sequence ID" value="SDE42476.1"/>
    <property type="molecule type" value="Genomic_DNA"/>
</dbReference>
<protein>
    <submittedName>
        <fullName evidence="5">AraC-type DNA-binding protein</fullName>
    </submittedName>
</protein>
<dbReference type="InterPro" id="IPR018062">
    <property type="entry name" value="HTH_AraC-typ_CS"/>
</dbReference>
<evidence type="ECO:0000256" key="3">
    <source>
        <dbReference type="ARBA" id="ARBA00023163"/>
    </source>
</evidence>
<gene>
    <name evidence="5" type="ORF">SAMN05444580_1175</name>
</gene>
<dbReference type="PANTHER" id="PTHR47894:SF4">
    <property type="entry name" value="HTH-TYPE TRANSCRIPTIONAL REGULATOR GADX"/>
    <property type="match status" value="1"/>
</dbReference>
<dbReference type="GO" id="GO:0005829">
    <property type="term" value="C:cytosol"/>
    <property type="evidence" value="ECO:0007669"/>
    <property type="project" value="TreeGrafter"/>
</dbReference>
<dbReference type="PROSITE" id="PS01124">
    <property type="entry name" value="HTH_ARAC_FAMILY_2"/>
    <property type="match status" value="1"/>
</dbReference>
<dbReference type="Pfam" id="PF12625">
    <property type="entry name" value="Arabinose_bd"/>
    <property type="match status" value="1"/>
</dbReference>
<keyword evidence="2 5" id="KW-0238">DNA-binding</keyword>
<dbReference type="SUPFAM" id="SSF46689">
    <property type="entry name" value="Homeodomain-like"/>
    <property type="match status" value="1"/>
</dbReference>
<reference evidence="5 6" key="1">
    <citation type="submission" date="2016-10" db="EMBL/GenBank/DDBJ databases">
        <authorList>
            <person name="de Groot N.N."/>
        </authorList>
    </citation>
    <scope>NUCLEOTIDE SEQUENCE [LARGE SCALE GENOMIC DNA]</scope>
    <source>
        <strain evidence="5 6">JCM 11308</strain>
    </source>
</reference>
<keyword evidence="6" id="KW-1185">Reference proteome</keyword>
<dbReference type="PRINTS" id="PR00032">
    <property type="entry name" value="HTHARAC"/>
</dbReference>
<keyword evidence="3" id="KW-0804">Transcription</keyword>
<evidence type="ECO:0000256" key="1">
    <source>
        <dbReference type="ARBA" id="ARBA00023015"/>
    </source>
</evidence>
<dbReference type="AlphaFoldDB" id="A0A1G7CV11"/>
<dbReference type="InterPro" id="IPR018060">
    <property type="entry name" value="HTH_AraC"/>
</dbReference>
<accession>A0A1G7CV11</accession>
<proteinExistence type="predicted"/>
<keyword evidence="1" id="KW-0805">Transcription regulation</keyword>
<evidence type="ECO:0000313" key="5">
    <source>
        <dbReference type="EMBL" id="SDE42476.1"/>
    </source>
</evidence>
<evidence type="ECO:0000256" key="2">
    <source>
        <dbReference type="ARBA" id="ARBA00023125"/>
    </source>
</evidence>
<dbReference type="PROSITE" id="PS00041">
    <property type="entry name" value="HTH_ARAC_FAMILY_1"/>
    <property type="match status" value="1"/>
</dbReference>
<dbReference type="SMART" id="SM00342">
    <property type="entry name" value="HTH_ARAC"/>
    <property type="match status" value="1"/>
</dbReference>